<keyword evidence="4" id="KW-0813">Transport</keyword>
<dbReference type="SUPFAM" id="SSF52943">
    <property type="entry name" value="ATP synthase (F1-ATPase), gamma subunit"/>
    <property type="match status" value="1"/>
</dbReference>
<comment type="function">
    <text evidence="1">Produces ATP from ADP in the presence of a proton gradient across the membrane. The gamma chain is believed to be important in regulating ATPase activity and the flow of protons through the CF(0) complex.</text>
</comment>
<name>A0A2N7VLS0_9BURK</name>
<keyword evidence="8" id="KW-0139">CF(1)</keyword>
<protein>
    <recommendedName>
        <fullName evidence="12">F0F1 ATP synthase subunit gamma</fullName>
    </recommendedName>
</protein>
<evidence type="ECO:0008006" key="12">
    <source>
        <dbReference type="Google" id="ProtNLM"/>
    </source>
</evidence>
<evidence type="ECO:0000256" key="1">
    <source>
        <dbReference type="ARBA" id="ARBA00003456"/>
    </source>
</evidence>
<keyword evidence="11" id="KW-1185">Reference proteome</keyword>
<proteinExistence type="inferred from homology"/>
<evidence type="ECO:0000256" key="7">
    <source>
        <dbReference type="ARBA" id="ARBA00023136"/>
    </source>
</evidence>
<keyword evidence="5" id="KW-0375">Hydrogen ion transport</keyword>
<dbReference type="Pfam" id="PF00231">
    <property type="entry name" value="ATP-synt"/>
    <property type="match status" value="1"/>
</dbReference>
<dbReference type="GO" id="GO:0045259">
    <property type="term" value="C:proton-transporting ATP synthase complex"/>
    <property type="evidence" value="ECO:0007669"/>
    <property type="project" value="UniProtKB-KW"/>
</dbReference>
<evidence type="ECO:0000313" key="11">
    <source>
        <dbReference type="Proteomes" id="UP000235616"/>
    </source>
</evidence>
<organism evidence="10 11">
    <name type="scientific">Trinickia dabaoshanensis</name>
    <dbReference type="NCBI Taxonomy" id="564714"/>
    <lineage>
        <taxon>Bacteria</taxon>
        <taxon>Pseudomonadati</taxon>
        <taxon>Pseudomonadota</taxon>
        <taxon>Betaproteobacteria</taxon>
        <taxon>Burkholderiales</taxon>
        <taxon>Burkholderiaceae</taxon>
        <taxon>Trinickia</taxon>
    </lineage>
</organism>
<dbReference type="Gene3D" id="3.40.1380.10">
    <property type="match status" value="1"/>
</dbReference>
<dbReference type="PRINTS" id="PR00126">
    <property type="entry name" value="ATPASEGAMMA"/>
</dbReference>
<comment type="similarity">
    <text evidence="3">Belongs to the ATPase gamma chain family.</text>
</comment>
<dbReference type="GO" id="GO:0046933">
    <property type="term" value="F:proton-transporting ATP synthase activity, rotational mechanism"/>
    <property type="evidence" value="ECO:0007669"/>
    <property type="project" value="InterPro"/>
</dbReference>
<sequence>MSNQLGEVQARLGTVGELASVVTAMRGISAARTREALARVPGIRACADQIGAAIADALTLPLPGEREPATLPPTTGSAIRIVIGTEQGFVGTFNQRVMQAAQTAAAGDIEYFVIGDRARRVAGEFGYPLSWSAEMVVHADAVPELAGSVIDALYQRLQDGNVSHVTLVHGAPEPQSGATVVTTSLLPFDFRRFEPARRPYPPIVNLPARQLLERLAEEYVYTQVCEAIVLSFAAENEARMRAMIAARRNIEDTSERLTADYHRLRQEQITAEIVELSSVEGGSPLSVHGSAPAD</sequence>
<keyword evidence="6" id="KW-0406">Ion transport</keyword>
<dbReference type="InterPro" id="IPR035968">
    <property type="entry name" value="ATP_synth_F1_ATPase_gsu"/>
</dbReference>
<dbReference type="OrthoDB" id="187217at2"/>
<accession>A0A2N7VLS0</accession>
<evidence type="ECO:0000256" key="2">
    <source>
        <dbReference type="ARBA" id="ARBA00004170"/>
    </source>
</evidence>
<evidence type="ECO:0000256" key="9">
    <source>
        <dbReference type="ARBA" id="ARBA00023310"/>
    </source>
</evidence>
<comment type="subcellular location">
    <subcellularLocation>
        <location evidence="2">Membrane</location>
        <topology evidence="2">Peripheral membrane protein</topology>
    </subcellularLocation>
</comment>
<evidence type="ECO:0000256" key="6">
    <source>
        <dbReference type="ARBA" id="ARBA00023065"/>
    </source>
</evidence>
<dbReference type="InterPro" id="IPR000131">
    <property type="entry name" value="ATP_synth_F1_gsu"/>
</dbReference>
<dbReference type="Gene3D" id="1.10.287.80">
    <property type="entry name" value="ATP synthase, gamma subunit, helix hairpin domain"/>
    <property type="match status" value="1"/>
</dbReference>
<evidence type="ECO:0000256" key="5">
    <source>
        <dbReference type="ARBA" id="ARBA00022781"/>
    </source>
</evidence>
<evidence type="ECO:0000256" key="3">
    <source>
        <dbReference type="ARBA" id="ARBA00007681"/>
    </source>
</evidence>
<comment type="caution">
    <text evidence="10">The sequence shown here is derived from an EMBL/GenBank/DDBJ whole genome shotgun (WGS) entry which is preliminary data.</text>
</comment>
<dbReference type="AlphaFoldDB" id="A0A2N7VLS0"/>
<dbReference type="PANTHER" id="PTHR11693">
    <property type="entry name" value="ATP SYNTHASE GAMMA CHAIN"/>
    <property type="match status" value="1"/>
</dbReference>
<gene>
    <name evidence="10" type="ORF">C0Z18_17830</name>
</gene>
<reference evidence="10 11" key="1">
    <citation type="submission" date="2018-01" db="EMBL/GenBank/DDBJ databases">
        <title>Whole genome analyses suggest that Burkholderia sensu lato contains two further novel genera in the rhizoxinica-symbiotica group Mycetohabitans gen. nov., and Trinickia gen. nov.: implications for the evolution of diazotrophy and nodulation in the Burkholderiaceae.</title>
        <authorList>
            <person name="Estrada-de los Santos P."/>
            <person name="Palmer M."/>
            <person name="Chavez-Ramirez B."/>
            <person name="Beukes C."/>
            <person name="Steenkamp E.T."/>
            <person name="Hirsch A.M."/>
            <person name="Manyaka P."/>
            <person name="Maluk M."/>
            <person name="Lafos M."/>
            <person name="Crook M."/>
            <person name="Gross E."/>
            <person name="Simon M.F."/>
            <person name="Bueno dos Reis Junior F."/>
            <person name="Poole P.S."/>
            <person name="Venter S.N."/>
            <person name="James E.K."/>
        </authorList>
    </citation>
    <scope>NUCLEOTIDE SEQUENCE [LARGE SCALE GENOMIC DNA]</scope>
    <source>
        <strain evidence="10 11">GIMN1.004</strain>
    </source>
</reference>
<keyword evidence="9" id="KW-0066">ATP synthesis</keyword>
<evidence type="ECO:0000256" key="4">
    <source>
        <dbReference type="ARBA" id="ARBA00022448"/>
    </source>
</evidence>
<dbReference type="RefSeq" id="WP_102646754.1">
    <property type="nucleotide sequence ID" value="NZ_PNYA01000016.1"/>
</dbReference>
<evidence type="ECO:0000256" key="8">
    <source>
        <dbReference type="ARBA" id="ARBA00023196"/>
    </source>
</evidence>
<keyword evidence="7" id="KW-0472">Membrane</keyword>
<dbReference type="PANTHER" id="PTHR11693:SF22">
    <property type="entry name" value="ATP SYNTHASE SUBUNIT GAMMA, MITOCHONDRIAL"/>
    <property type="match status" value="1"/>
</dbReference>
<dbReference type="EMBL" id="PNYA01000016">
    <property type="protein sequence ID" value="PMS18098.1"/>
    <property type="molecule type" value="Genomic_DNA"/>
</dbReference>
<evidence type="ECO:0000313" key="10">
    <source>
        <dbReference type="EMBL" id="PMS18098.1"/>
    </source>
</evidence>
<dbReference type="Proteomes" id="UP000235616">
    <property type="component" value="Unassembled WGS sequence"/>
</dbReference>